<feature type="modified residue" description="4-aspartylphosphate" evidence="3">
    <location>
        <position position="57"/>
    </location>
</feature>
<dbReference type="PANTHER" id="PTHR43214:SF43">
    <property type="entry name" value="TWO-COMPONENT RESPONSE REGULATOR"/>
    <property type="match status" value="1"/>
</dbReference>
<evidence type="ECO:0000259" key="4">
    <source>
        <dbReference type="PROSITE" id="PS50043"/>
    </source>
</evidence>
<dbReference type="InterPro" id="IPR000792">
    <property type="entry name" value="Tscrpt_reg_LuxR_C"/>
</dbReference>
<dbReference type="InterPro" id="IPR011006">
    <property type="entry name" value="CheY-like_superfamily"/>
</dbReference>
<feature type="domain" description="Response regulatory" evidence="5">
    <location>
        <begin position="6"/>
        <end position="122"/>
    </location>
</feature>
<dbReference type="GO" id="GO:0000160">
    <property type="term" value="P:phosphorelay signal transduction system"/>
    <property type="evidence" value="ECO:0007669"/>
    <property type="project" value="InterPro"/>
</dbReference>
<dbReference type="CDD" id="cd06170">
    <property type="entry name" value="LuxR_C_like"/>
    <property type="match status" value="1"/>
</dbReference>
<dbReference type="InterPro" id="IPR001789">
    <property type="entry name" value="Sig_transdc_resp-reg_receiver"/>
</dbReference>
<reference evidence="7" key="1">
    <citation type="submission" date="2018-02" db="EMBL/GenBank/DDBJ databases">
        <authorList>
            <person name="Moore K."/>
            <person name="Momper L."/>
        </authorList>
    </citation>
    <scope>NUCLEOTIDE SEQUENCE [LARGE SCALE GENOMIC DNA]</scope>
    <source>
        <strain evidence="7">ULC18</strain>
    </source>
</reference>
<dbReference type="SMART" id="SM00448">
    <property type="entry name" value="REC"/>
    <property type="match status" value="1"/>
</dbReference>
<proteinExistence type="predicted"/>
<dbReference type="InterPro" id="IPR058245">
    <property type="entry name" value="NreC/VraR/RcsB-like_REC"/>
</dbReference>
<comment type="caution">
    <text evidence="6">The sequence shown here is derived from an EMBL/GenBank/DDBJ whole genome shotgun (WGS) entry which is preliminary data.</text>
</comment>
<name>A0A2T1DW85_9CYAN</name>
<reference evidence="6 7" key="2">
    <citation type="submission" date="2018-03" db="EMBL/GenBank/DDBJ databases">
        <title>The ancient ancestry and fast evolution of plastids.</title>
        <authorList>
            <person name="Moore K.R."/>
            <person name="Magnabosco C."/>
            <person name="Momper L."/>
            <person name="Gold D.A."/>
            <person name="Bosak T."/>
            <person name="Fournier G.P."/>
        </authorList>
    </citation>
    <scope>NUCLEOTIDE SEQUENCE [LARGE SCALE GENOMIC DNA]</scope>
    <source>
        <strain evidence="6 7">ULC18</strain>
    </source>
</reference>
<evidence type="ECO:0000313" key="6">
    <source>
        <dbReference type="EMBL" id="PSB24750.1"/>
    </source>
</evidence>
<dbReference type="AlphaFoldDB" id="A0A2T1DW85"/>
<dbReference type="Proteomes" id="UP000239576">
    <property type="component" value="Unassembled WGS sequence"/>
</dbReference>
<dbReference type="InterPro" id="IPR016032">
    <property type="entry name" value="Sig_transdc_resp-reg_C-effctor"/>
</dbReference>
<gene>
    <name evidence="6" type="ORF">C7B82_25400</name>
</gene>
<dbReference type="SUPFAM" id="SSF46894">
    <property type="entry name" value="C-terminal effector domain of the bipartite response regulators"/>
    <property type="match status" value="1"/>
</dbReference>
<organism evidence="6 7">
    <name type="scientific">Stenomitos frigidus ULC18</name>
    <dbReference type="NCBI Taxonomy" id="2107698"/>
    <lineage>
        <taxon>Bacteria</taxon>
        <taxon>Bacillati</taxon>
        <taxon>Cyanobacteriota</taxon>
        <taxon>Cyanophyceae</taxon>
        <taxon>Leptolyngbyales</taxon>
        <taxon>Leptolyngbyaceae</taxon>
        <taxon>Stenomitos</taxon>
    </lineage>
</organism>
<dbReference type="PANTHER" id="PTHR43214">
    <property type="entry name" value="TWO-COMPONENT RESPONSE REGULATOR"/>
    <property type="match status" value="1"/>
</dbReference>
<keyword evidence="2 6" id="KW-0238">DNA-binding</keyword>
<dbReference type="Pfam" id="PF00072">
    <property type="entry name" value="Response_reg"/>
    <property type="match status" value="1"/>
</dbReference>
<evidence type="ECO:0000256" key="3">
    <source>
        <dbReference type="PROSITE-ProRule" id="PRU00169"/>
    </source>
</evidence>
<dbReference type="EMBL" id="PVWK01000140">
    <property type="protein sequence ID" value="PSB24750.1"/>
    <property type="molecule type" value="Genomic_DNA"/>
</dbReference>
<dbReference type="GO" id="GO:0006355">
    <property type="term" value="P:regulation of DNA-templated transcription"/>
    <property type="evidence" value="ECO:0007669"/>
    <property type="project" value="InterPro"/>
</dbReference>
<dbReference type="RefSeq" id="WP_106259563.1">
    <property type="nucleotide sequence ID" value="NZ_CAWNSW010000111.1"/>
</dbReference>
<dbReference type="InterPro" id="IPR039420">
    <property type="entry name" value="WalR-like"/>
</dbReference>
<evidence type="ECO:0000259" key="5">
    <source>
        <dbReference type="PROSITE" id="PS50110"/>
    </source>
</evidence>
<keyword evidence="7" id="KW-1185">Reference proteome</keyword>
<dbReference type="CDD" id="cd17535">
    <property type="entry name" value="REC_NarL-like"/>
    <property type="match status" value="1"/>
</dbReference>
<dbReference type="Pfam" id="PF00196">
    <property type="entry name" value="GerE"/>
    <property type="match status" value="1"/>
</dbReference>
<evidence type="ECO:0000256" key="2">
    <source>
        <dbReference type="ARBA" id="ARBA00023125"/>
    </source>
</evidence>
<evidence type="ECO:0000313" key="7">
    <source>
        <dbReference type="Proteomes" id="UP000239576"/>
    </source>
</evidence>
<feature type="domain" description="HTH luxR-type" evidence="4">
    <location>
        <begin position="151"/>
        <end position="216"/>
    </location>
</feature>
<dbReference type="SMART" id="SM00421">
    <property type="entry name" value="HTH_LUXR"/>
    <property type="match status" value="1"/>
</dbReference>
<sequence>MGQPIRIFIVDDLRLLREGLVSLLAEQEDLTVIGAAASGTQALDQIKALCPQVALIDIGLPDKDGIAMTQVLRREIPQVKVIILGLLDLTHEIMACIEAGAAGYVLKEASFDYLVETIRAVHAGESFCSSRIANSLFSRIAEFADEQKVELSLSSIKLTTRELEILNEIAQGLCNKDIAQRLGIEPQTVKNHIHNILDKLQLHTRLEAVQYARDRNLLKE</sequence>
<dbReference type="GO" id="GO:0003677">
    <property type="term" value="F:DNA binding"/>
    <property type="evidence" value="ECO:0007669"/>
    <property type="project" value="UniProtKB-KW"/>
</dbReference>
<protein>
    <submittedName>
        <fullName evidence="6">DNA-binding response regulator</fullName>
    </submittedName>
</protein>
<dbReference type="OrthoDB" id="3827286at2"/>
<accession>A0A2T1DW85</accession>
<dbReference type="SUPFAM" id="SSF52172">
    <property type="entry name" value="CheY-like"/>
    <property type="match status" value="1"/>
</dbReference>
<dbReference type="PROSITE" id="PS50043">
    <property type="entry name" value="HTH_LUXR_2"/>
    <property type="match status" value="1"/>
</dbReference>
<dbReference type="Gene3D" id="3.40.50.2300">
    <property type="match status" value="1"/>
</dbReference>
<keyword evidence="1 3" id="KW-0597">Phosphoprotein</keyword>
<dbReference type="PRINTS" id="PR00038">
    <property type="entry name" value="HTHLUXR"/>
</dbReference>
<dbReference type="PROSITE" id="PS50110">
    <property type="entry name" value="RESPONSE_REGULATORY"/>
    <property type="match status" value="1"/>
</dbReference>
<dbReference type="PROSITE" id="PS00622">
    <property type="entry name" value="HTH_LUXR_1"/>
    <property type="match status" value="1"/>
</dbReference>
<evidence type="ECO:0000256" key="1">
    <source>
        <dbReference type="ARBA" id="ARBA00022553"/>
    </source>
</evidence>